<name>A0ACB8B8J2_9AGAM</name>
<evidence type="ECO:0000313" key="1">
    <source>
        <dbReference type="EMBL" id="KAH7921526.1"/>
    </source>
</evidence>
<gene>
    <name evidence="1" type="ORF">BV22DRAFT_724660</name>
</gene>
<sequence>MGAVGAYLSIEPVVKSLFRQPRCRSHSSSRRRRDSPPYHGAPHQRTTQTTQNQTNIKHTDADAYFFTNVKLRMLYSSKAHASATICIPDELGFALDMGFASETRVGLAVTPTTGLTSTAAGTTAGRARHRQPAPPQSLPRPCAPSPTPSFPMSN</sequence>
<comment type="caution">
    <text evidence="1">The sequence shown here is derived from an EMBL/GenBank/DDBJ whole genome shotgun (WGS) entry which is preliminary data.</text>
</comment>
<protein>
    <submittedName>
        <fullName evidence="1">Uncharacterized protein</fullName>
    </submittedName>
</protein>
<dbReference type="EMBL" id="MU266522">
    <property type="protein sequence ID" value="KAH7921526.1"/>
    <property type="molecule type" value="Genomic_DNA"/>
</dbReference>
<proteinExistence type="predicted"/>
<dbReference type="Proteomes" id="UP000790709">
    <property type="component" value="Unassembled WGS sequence"/>
</dbReference>
<keyword evidence="2" id="KW-1185">Reference proteome</keyword>
<reference evidence="1" key="1">
    <citation type="journal article" date="2021" name="New Phytol.">
        <title>Evolutionary innovations through gain and loss of genes in the ectomycorrhizal Boletales.</title>
        <authorList>
            <person name="Wu G."/>
            <person name="Miyauchi S."/>
            <person name="Morin E."/>
            <person name="Kuo A."/>
            <person name="Drula E."/>
            <person name="Varga T."/>
            <person name="Kohler A."/>
            <person name="Feng B."/>
            <person name="Cao Y."/>
            <person name="Lipzen A."/>
            <person name="Daum C."/>
            <person name="Hundley H."/>
            <person name="Pangilinan J."/>
            <person name="Johnson J."/>
            <person name="Barry K."/>
            <person name="LaButti K."/>
            <person name="Ng V."/>
            <person name="Ahrendt S."/>
            <person name="Min B."/>
            <person name="Choi I.G."/>
            <person name="Park H."/>
            <person name="Plett J.M."/>
            <person name="Magnuson J."/>
            <person name="Spatafora J.W."/>
            <person name="Nagy L.G."/>
            <person name="Henrissat B."/>
            <person name="Grigoriev I.V."/>
            <person name="Yang Z.L."/>
            <person name="Xu J."/>
            <person name="Martin F.M."/>
        </authorList>
    </citation>
    <scope>NUCLEOTIDE SEQUENCE</scope>
    <source>
        <strain evidence="1">KUC20120723A-06</strain>
    </source>
</reference>
<evidence type="ECO:0000313" key="2">
    <source>
        <dbReference type="Proteomes" id="UP000790709"/>
    </source>
</evidence>
<organism evidence="1 2">
    <name type="scientific">Leucogyrophana mollusca</name>
    <dbReference type="NCBI Taxonomy" id="85980"/>
    <lineage>
        <taxon>Eukaryota</taxon>
        <taxon>Fungi</taxon>
        <taxon>Dikarya</taxon>
        <taxon>Basidiomycota</taxon>
        <taxon>Agaricomycotina</taxon>
        <taxon>Agaricomycetes</taxon>
        <taxon>Agaricomycetidae</taxon>
        <taxon>Boletales</taxon>
        <taxon>Boletales incertae sedis</taxon>
        <taxon>Leucogyrophana</taxon>
    </lineage>
</organism>
<accession>A0ACB8B8J2</accession>